<dbReference type="AlphaFoldDB" id="A0A7R9BXS9"/>
<dbReference type="Proteomes" id="UP000678499">
    <property type="component" value="Unassembled WGS sequence"/>
</dbReference>
<gene>
    <name evidence="2" type="ORF">NMOB1V02_LOCUS10265</name>
</gene>
<evidence type="ECO:0000313" key="2">
    <source>
        <dbReference type="EMBL" id="CAD7282643.1"/>
    </source>
</evidence>
<evidence type="ECO:0000313" key="3">
    <source>
        <dbReference type="Proteomes" id="UP000678499"/>
    </source>
</evidence>
<evidence type="ECO:0000256" key="1">
    <source>
        <dbReference type="SAM" id="MobiDB-lite"/>
    </source>
</evidence>
<proteinExistence type="predicted"/>
<dbReference type="EMBL" id="CAJPEX010004092">
    <property type="protein sequence ID" value="CAG0922795.1"/>
    <property type="molecule type" value="Genomic_DNA"/>
</dbReference>
<protein>
    <submittedName>
        <fullName evidence="2">Uncharacterized protein</fullName>
    </submittedName>
</protein>
<dbReference type="EMBL" id="OA886129">
    <property type="protein sequence ID" value="CAD7282643.1"/>
    <property type="molecule type" value="Genomic_DNA"/>
</dbReference>
<organism evidence="2">
    <name type="scientific">Notodromas monacha</name>
    <dbReference type="NCBI Taxonomy" id="399045"/>
    <lineage>
        <taxon>Eukaryota</taxon>
        <taxon>Metazoa</taxon>
        <taxon>Ecdysozoa</taxon>
        <taxon>Arthropoda</taxon>
        <taxon>Crustacea</taxon>
        <taxon>Oligostraca</taxon>
        <taxon>Ostracoda</taxon>
        <taxon>Podocopa</taxon>
        <taxon>Podocopida</taxon>
        <taxon>Cypridocopina</taxon>
        <taxon>Cypridoidea</taxon>
        <taxon>Cyprididae</taxon>
        <taxon>Notodromas</taxon>
    </lineage>
</organism>
<feature type="region of interest" description="Disordered" evidence="1">
    <location>
        <begin position="98"/>
        <end position="122"/>
    </location>
</feature>
<name>A0A7R9BXS9_9CRUS</name>
<reference evidence="2" key="1">
    <citation type="submission" date="2020-11" db="EMBL/GenBank/DDBJ databases">
        <authorList>
            <person name="Tran Van P."/>
        </authorList>
    </citation>
    <scope>NUCLEOTIDE SEQUENCE</scope>
</reference>
<sequence length="152" mass="16447">MGLLELVASNIVSRIVRLSSDFVLLWIFNFVKKRFQQVKNGVPEDRGVAAMVAGWCRCGLWSRRRGLQVSGRLRRGGAGHWRLRTLGDVRRVDAVPGLRASGGSQGGEADVTNGLRRASSRHGSCRDALEVVRGGRATQARSFDGGSSAGGW</sequence>
<keyword evidence="3" id="KW-1185">Reference proteome</keyword>
<accession>A0A7R9BXS9</accession>